<accession>C7RJ05</accession>
<sequence length="152" mass="16196" precursor="true">MQRPPHFHGLVAGSVLLALASVADAQALFLARRAIGRIEQMAQSSPTTGAAYDVATVIVEVTADKVFETVKRLLAQNTQLRVTRSDDAKRSIEFTDGTQIGGIQVNPLNDSLSQMMVSTAHPGIASSTTSTIVARTLAMCRELNVVCEQGQS</sequence>
<dbReference type="AlphaFoldDB" id="C7RJ05"/>
<organism evidence="2">
    <name type="scientific">Accumulibacter regalis</name>
    <dbReference type="NCBI Taxonomy" id="522306"/>
    <lineage>
        <taxon>Bacteria</taxon>
        <taxon>Pseudomonadati</taxon>
        <taxon>Pseudomonadota</taxon>
        <taxon>Betaproteobacteria</taxon>
        <taxon>Candidatus Accumulibacter</taxon>
    </lineage>
</organism>
<proteinExistence type="predicted"/>
<protein>
    <submittedName>
        <fullName evidence="2">Uncharacterized protein</fullName>
    </submittedName>
</protein>
<evidence type="ECO:0000313" key="2">
    <source>
        <dbReference type="EMBL" id="ACV33491.1"/>
    </source>
</evidence>
<reference evidence="2" key="2">
    <citation type="submission" date="2009-09" db="EMBL/GenBank/DDBJ databases">
        <title>Complete sequence of chromosome of Candidatus Accumulibacter phosphatis clade IIA str. UW-1.</title>
        <authorList>
            <consortium name="US DOE Joint Genome Institute"/>
            <person name="Martin H.G."/>
            <person name="Ivanova N."/>
            <person name="Kunin V."/>
            <person name="Warnecke F."/>
            <person name="Barry K."/>
            <person name="He S."/>
            <person name="Salamov A."/>
            <person name="Szeto E."/>
            <person name="Dalin E."/>
            <person name="Pangilinan J.L."/>
            <person name="Lapidus A."/>
            <person name="Lowry S."/>
            <person name="Kyrpides N.C."/>
            <person name="McMahon K.D."/>
            <person name="Hugenholtz P."/>
        </authorList>
    </citation>
    <scope>NUCLEOTIDE SEQUENCE [LARGE SCALE GENOMIC DNA]</scope>
    <source>
        <strain evidence="2">UW-1</strain>
    </source>
</reference>
<gene>
    <name evidence="2" type="ordered locus">CAP2UW1_0131</name>
</gene>
<dbReference type="HOGENOM" id="CLU_1718328_0_0_4"/>
<dbReference type="eggNOG" id="ENOG50318QN">
    <property type="taxonomic scope" value="Bacteria"/>
</dbReference>
<reference evidence="2" key="1">
    <citation type="submission" date="2009-08" db="EMBL/GenBank/DDBJ databases">
        <authorList>
            <consortium name="US DOE Joint Genome Institute"/>
            <person name="Lucas S."/>
            <person name="Copeland A."/>
            <person name="Lapidus A."/>
            <person name="Glavina del Rio T."/>
            <person name="Dalin E."/>
            <person name="Tice H."/>
            <person name="Bruce D."/>
            <person name="Barry K."/>
            <person name="Pitluck S."/>
            <person name="Lowry S."/>
            <person name="Larimer F."/>
            <person name="Land M."/>
            <person name="Hauser L."/>
            <person name="Kyrpides N."/>
            <person name="Ivanova N."/>
            <person name="McMahon K.D."/>
            <person name="Hugenholtz P."/>
        </authorList>
    </citation>
    <scope>NUCLEOTIDE SEQUENCE</scope>
    <source>
        <strain evidence="2">UW-1</strain>
    </source>
</reference>
<feature type="signal peptide" evidence="1">
    <location>
        <begin position="1"/>
        <end position="25"/>
    </location>
</feature>
<evidence type="ECO:0000256" key="1">
    <source>
        <dbReference type="SAM" id="SignalP"/>
    </source>
</evidence>
<keyword evidence="1" id="KW-0732">Signal</keyword>
<name>C7RJ05_ACCRE</name>
<feature type="chain" id="PRO_5002983806" evidence="1">
    <location>
        <begin position="26"/>
        <end position="152"/>
    </location>
</feature>
<dbReference type="KEGG" id="app:CAP2UW1_0131"/>
<dbReference type="EMBL" id="CP001715">
    <property type="protein sequence ID" value="ACV33491.1"/>
    <property type="molecule type" value="Genomic_DNA"/>
</dbReference>
<dbReference type="OrthoDB" id="7375864at2"/>